<protein>
    <submittedName>
        <fullName evidence="1">Uncharacterized protein</fullName>
    </submittedName>
</protein>
<evidence type="ECO:0000313" key="1">
    <source>
        <dbReference type="EMBL" id="GAY65789.1"/>
    </source>
</evidence>
<dbReference type="Proteomes" id="UP000236630">
    <property type="component" value="Unassembled WGS sequence"/>
</dbReference>
<evidence type="ECO:0000313" key="2">
    <source>
        <dbReference type="Proteomes" id="UP000236630"/>
    </source>
</evidence>
<organism evidence="1 2">
    <name type="scientific">Citrus unshiu</name>
    <name type="common">Satsuma mandarin</name>
    <name type="synonym">Citrus nobilis var. unshiu</name>
    <dbReference type="NCBI Taxonomy" id="55188"/>
    <lineage>
        <taxon>Eukaryota</taxon>
        <taxon>Viridiplantae</taxon>
        <taxon>Streptophyta</taxon>
        <taxon>Embryophyta</taxon>
        <taxon>Tracheophyta</taxon>
        <taxon>Spermatophyta</taxon>
        <taxon>Magnoliopsida</taxon>
        <taxon>eudicotyledons</taxon>
        <taxon>Gunneridae</taxon>
        <taxon>Pentapetalae</taxon>
        <taxon>rosids</taxon>
        <taxon>malvids</taxon>
        <taxon>Sapindales</taxon>
        <taxon>Rutaceae</taxon>
        <taxon>Aurantioideae</taxon>
        <taxon>Citrus</taxon>
    </lineage>
</organism>
<accession>A0A2H5QME7</accession>
<keyword evidence="2" id="KW-1185">Reference proteome</keyword>
<gene>
    <name evidence="1" type="ORF">CUMW_243750</name>
</gene>
<comment type="caution">
    <text evidence="1">The sequence shown here is derived from an EMBL/GenBank/DDBJ whole genome shotgun (WGS) entry which is preliminary data.</text>
</comment>
<name>A0A2H5QME7_CITUN</name>
<dbReference type="STRING" id="55188.A0A2H5QME7"/>
<sequence length="85" mass="9411">MTWSNLSKNFMSQIEQIEGGLRLMVWALIGRIKKSDEGLKGVIVEAIKEEMDDTMSVFVDANRLRKCVIVEIIGALSVHSSGSIS</sequence>
<dbReference type="AlphaFoldDB" id="A0A2H5QME7"/>
<reference evidence="1 2" key="1">
    <citation type="journal article" date="2017" name="Front. Genet.">
        <title>Draft sequencing of the heterozygous diploid genome of Satsuma (Citrus unshiu Marc.) using a hybrid assembly approach.</title>
        <authorList>
            <person name="Shimizu T."/>
            <person name="Tanizawa Y."/>
            <person name="Mochizuki T."/>
            <person name="Nagasaki H."/>
            <person name="Yoshioka T."/>
            <person name="Toyoda A."/>
            <person name="Fujiyama A."/>
            <person name="Kaminuma E."/>
            <person name="Nakamura Y."/>
        </authorList>
    </citation>
    <scope>NUCLEOTIDE SEQUENCE [LARGE SCALE GENOMIC DNA]</scope>
    <source>
        <strain evidence="2">cv. Miyagawa wase</strain>
    </source>
</reference>
<dbReference type="EMBL" id="BDQV01000514">
    <property type="protein sequence ID" value="GAY65789.1"/>
    <property type="molecule type" value="Genomic_DNA"/>
</dbReference>
<proteinExistence type="predicted"/>